<dbReference type="SUPFAM" id="SSF53335">
    <property type="entry name" value="S-adenosyl-L-methionine-dependent methyltransferases"/>
    <property type="match status" value="1"/>
</dbReference>
<dbReference type="InterPro" id="IPR036390">
    <property type="entry name" value="WH_DNA-bd_sf"/>
</dbReference>
<protein>
    <recommendedName>
        <fullName evidence="6">caffeate O-methyltransferase</fullName>
        <ecNumber evidence="6">2.1.1.68</ecNumber>
    </recommendedName>
</protein>
<organism evidence="10 11">
    <name type="scientific">Vigna mungo</name>
    <name type="common">Black gram</name>
    <name type="synonym">Phaseolus mungo</name>
    <dbReference type="NCBI Taxonomy" id="3915"/>
    <lineage>
        <taxon>Eukaryota</taxon>
        <taxon>Viridiplantae</taxon>
        <taxon>Streptophyta</taxon>
        <taxon>Embryophyta</taxon>
        <taxon>Tracheophyta</taxon>
        <taxon>Spermatophyta</taxon>
        <taxon>Magnoliopsida</taxon>
        <taxon>eudicotyledons</taxon>
        <taxon>Gunneridae</taxon>
        <taxon>Pentapetalae</taxon>
        <taxon>rosids</taxon>
        <taxon>fabids</taxon>
        <taxon>Fabales</taxon>
        <taxon>Fabaceae</taxon>
        <taxon>Papilionoideae</taxon>
        <taxon>50 kb inversion clade</taxon>
        <taxon>NPAAA clade</taxon>
        <taxon>indigoferoid/millettioid clade</taxon>
        <taxon>Phaseoleae</taxon>
        <taxon>Vigna</taxon>
    </lineage>
</organism>
<evidence type="ECO:0000313" key="10">
    <source>
        <dbReference type="EMBL" id="WVZ21320.1"/>
    </source>
</evidence>
<evidence type="ECO:0000256" key="6">
    <source>
        <dbReference type="ARBA" id="ARBA00039011"/>
    </source>
</evidence>
<feature type="domain" description="O-methyltransferase C-terminal" evidence="8">
    <location>
        <begin position="140"/>
        <end position="358"/>
    </location>
</feature>
<dbReference type="FunFam" id="3.40.50.150:FF:000061">
    <property type="entry name" value="Caffeic acid O-methyltransferase"/>
    <property type="match status" value="1"/>
</dbReference>
<dbReference type="Gene3D" id="3.40.50.150">
    <property type="entry name" value="Vaccinia Virus protein VP39"/>
    <property type="match status" value="1"/>
</dbReference>
<dbReference type="InterPro" id="IPR036388">
    <property type="entry name" value="WH-like_DNA-bd_sf"/>
</dbReference>
<dbReference type="Proteomes" id="UP001374535">
    <property type="component" value="Chromosome 2"/>
</dbReference>
<feature type="domain" description="O-methyltransferase dimerisation" evidence="9">
    <location>
        <begin position="24"/>
        <end position="117"/>
    </location>
</feature>
<accession>A0AAQ3P491</accession>
<dbReference type="GO" id="GO:0046983">
    <property type="term" value="F:protein dimerization activity"/>
    <property type="evidence" value="ECO:0007669"/>
    <property type="project" value="InterPro"/>
</dbReference>
<evidence type="ECO:0000256" key="5">
    <source>
        <dbReference type="ARBA" id="ARBA00022733"/>
    </source>
</evidence>
<keyword evidence="4" id="KW-0949">S-adenosyl-L-methionine</keyword>
<dbReference type="Pfam" id="PF08100">
    <property type="entry name" value="Dimerisation"/>
    <property type="match status" value="1"/>
</dbReference>
<keyword evidence="5" id="KW-0438">Lignin biosynthesis</keyword>
<dbReference type="InterPro" id="IPR012967">
    <property type="entry name" value="COMT_dimerisation"/>
</dbReference>
<proteinExistence type="predicted"/>
<reference evidence="10 11" key="1">
    <citation type="journal article" date="2023" name="Life. Sci Alliance">
        <title>Evolutionary insights into 3D genome organization and epigenetic landscape of Vigna mungo.</title>
        <authorList>
            <person name="Junaid A."/>
            <person name="Singh B."/>
            <person name="Bhatia S."/>
        </authorList>
    </citation>
    <scope>NUCLEOTIDE SEQUENCE [LARGE SCALE GENOMIC DNA]</scope>
    <source>
        <strain evidence="10">Urdbean</strain>
    </source>
</reference>
<evidence type="ECO:0000256" key="1">
    <source>
        <dbReference type="ARBA" id="ARBA00004928"/>
    </source>
</evidence>
<keyword evidence="3" id="KW-0808">Transferase</keyword>
<dbReference type="GO" id="GO:0008757">
    <property type="term" value="F:S-adenosylmethionine-dependent methyltransferase activity"/>
    <property type="evidence" value="ECO:0007669"/>
    <property type="project" value="UniProtKB-ARBA"/>
</dbReference>
<dbReference type="AlphaFoldDB" id="A0AAQ3P491"/>
<sequence>MGSTGETQITPSHVSDEEANLFAMQLASASVLPMVLKSAIELDLLEIIAKAGPGVHLSPSHIASQLPTKNPEAPVMLDRILRLLASYNILTFTLHTLPDGKVERLYGLAPVAKYLVKNEDGVSLAALNLMNQDKILMESWYYLKDAVLEGGIPFNKAYGMTAFEYHGKDPRFNKVFNKGMADHSTITMKKILETYTGFEGIKSLVDVGGGTGAIINMIVSKYSNIKGINFDLPHVIEDAPSYPGVKHVGGDMFVSVPKADAIFMKSDNRVLLVYANDFNIIDTSSGFATIGFLKNCYDALPENGKVIVAECILPVAPDSSLATKGVVHIDVIMLAHNPGGKERTEKEFEALAKGSGFQGFRVLCSAFNTYIIEFLKKV</sequence>
<keyword evidence="2" id="KW-0489">Methyltransferase</keyword>
<evidence type="ECO:0000256" key="3">
    <source>
        <dbReference type="ARBA" id="ARBA00022679"/>
    </source>
</evidence>
<evidence type="ECO:0000256" key="2">
    <source>
        <dbReference type="ARBA" id="ARBA00022603"/>
    </source>
</evidence>
<dbReference type="GO" id="GO:0009809">
    <property type="term" value="P:lignin biosynthetic process"/>
    <property type="evidence" value="ECO:0007669"/>
    <property type="project" value="UniProtKB-KW"/>
</dbReference>
<dbReference type="PIRSF" id="PIRSF005739">
    <property type="entry name" value="O-mtase"/>
    <property type="match status" value="1"/>
</dbReference>
<comment type="function">
    <text evidence="7">Catalyzes the conversion of caffeic acid to ferulic acid and of 5-hydroxyferulic acid to sinapic acid. The resulting products may subsequently be converted to the corresponding alcohols that are incorporated into lignins.</text>
</comment>
<dbReference type="InterPro" id="IPR001077">
    <property type="entry name" value="COMT_C"/>
</dbReference>
<dbReference type="FunFam" id="1.10.10.10:FF:000357">
    <property type="entry name" value="Caffeic acid 3-O-methyltransferase"/>
    <property type="match status" value="1"/>
</dbReference>
<evidence type="ECO:0000256" key="4">
    <source>
        <dbReference type="ARBA" id="ARBA00022691"/>
    </source>
</evidence>
<dbReference type="Pfam" id="PF00891">
    <property type="entry name" value="Methyltransf_2"/>
    <property type="match status" value="1"/>
</dbReference>
<dbReference type="GO" id="GO:0032259">
    <property type="term" value="P:methylation"/>
    <property type="evidence" value="ECO:0007669"/>
    <property type="project" value="UniProtKB-KW"/>
</dbReference>
<dbReference type="SUPFAM" id="SSF46785">
    <property type="entry name" value="Winged helix' DNA-binding domain"/>
    <property type="match status" value="1"/>
</dbReference>
<name>A0AAQ3P491_VIGMU</name>
<dbReference type="EC" id="2.1.1.68" evidence="6"/>
<comment type="pathway">
    <text evidence="1">Aromatic compound metabolism; phenylpropanoid biosynthesis.</text>
</comment>
<dbReference type="InterPro" id="IPR029063">
    <property type="entry name" value="SAM-dependent_MTases_sf"/>
</dbReference>
<evidence type="ECO:0000256" key="7">
    <source>
        <dbReference type="ARBA" id="ARBA00045231"/>
    </source>
</evidence>
<evidence type="ECO:0000259" key="8">
    <source>
        <dbReference type="Pfam" id="PF00891"/>
    </source>
</evidence>
<gene>
    <name evidence="10" type="ORF">V8G54_008642</name>
</gene>
<evidence type="ECO:0000313" key="11">
    <source>
        <dbReference type="Proteomes" id="UP001374535"/>
    </source>
</evidence>
<evidence type="ECO:0000259" key="9">
    <source>
        <dbReference type="Pfam" id="PF08100"/>
    </source>
</evidence>
<dbReference type="Gene3D" id="1.10.10.10">
    <property type="entry name" value="Winged helix-like DNA-binding domain superfamily/Winged helix DNA-binding domain"/>
    <property type="match status" value="1"/>
</dbReference>
<dbReference type="GO" id="GO:0047763">
    <property type="term" value="F:caffeate O-methyltransferase activity"/>
    <property type="evidence" value="ECO:0007669"/>
    <property type="project" value="UniProtKB-EC"/>
</dbReference>
<dbReference type="InterPro" id="IPR016461">
    <property type="entry name" value="COMT-like"/>
</dbReference>
<keyword evidence="11" id="KW-1185">Reference proteome</keyword>
<dbReference type="PROSITE" id="PS51683">
    <property type="entry name" value="SAM_OMT_II"/>
    <property type="match status" value="1"/>
</dbReference>
<dbReference type="EMBL" id="CP144699">
    <property type="protein sequence ID" value="WVZ21320.1"/>
    <property type="molecule type" value="Genomic_DNA"/>
</dbReference>
<dbReference type="PANTHER" id="PTHR11746">
    <property type="entry name" value="O-METHYLTRANSFERASE"/>
    <property type="match status" value="1"/>
</dbReference>